<keyword evidence="1" id="KW-1133">Transmembrane helix</keyword>
<comment type="caution">
    <text evidence="2">The sequence shown here is derived from an EMBL/GenBank/DDBJ whole genome shotgun (WGS) entry which is preliminary data.</text>
</comment>
<feature type="transmembrane region" description="Helical" evidence="1">
    <location>
        <begin position="319"/>
        <end position="337"/>
    </location>
</feature>
<dbReference type="Proteomes" id="UP000236449">
    <property type="component" value="Unassembled WGS sequence"/>
</dbReference>
<feature type="transmembrane region" description="Helical" evidence="1">
    <location>
        <begin position="380"/>
        <end position="397"/>
    </location>
</feature>
<dbReference type="SUPFAM" id="SSF49899">
    <property type="entry name" value="Concanavalin A-like lectins/glucanases"/>
    <property type="match status" value="1"/>
</dbReference>
<organism evidence="2 3">
    <name type="scientific">Vibrio diazotrophicus</name>
    <dbReference type="NCBI Taxonomy" id="685"/>
    <lineage>
        <taxon>Bacteria</taxon>
        <taxon>Pseudomonadati</taxon>
        <taxon>Pseudomonadota</taxon>
        <taxon>Gammaproteobacteria</taxon>
        <taxon>Vibrionales</taxon>
        <taxon>Vibrionaceae</taxon>
        <taxon>Vibrio</taxon>
    </lineage>
</organism>
<evidence type="ECO:0000256" key="1">
    <source>
        <dbReference type="SAM" id="Phobius"/>
    </source>
</evidence>
<dbReference type="OrthoDB" id="158463at2"/>
<dbReference type="InterPro" id="IPR013320">
    <property type="entry name" value="ConA-like_dom_sf"/>
</dbReference>
<dbReference type="Gene3D" id="2.60.120.200">
    <property type="match status" value="1"/>
</dbReference>
<name>A0A2J8I1F4_VIBDI</name>
<feature type="transmembrane region" description="Helical" evidence="1">
    <location>
        <begin position="212"/>
        <end position="228"/>
    </location>
</feature>
<feature type="transmembrane region" description="Helical" evidence="1">
    <location>
        <begin position="248"/>
        <end position="268"/>
    </location>
</feature>
<proteinExistence type="predicted"/>
<dbReference type="RefSeq" id="WP_102966407.1">
    <property type="nucleotide sequence ID" value="NZ_POSK01000008.1"/>
</dbReference>
<evidence type="ECO:0000313" key="2">
    <source>
        <dbReference type="EMBL" id="PNI04324.1"/>
    </source>
</evidence>
<feature type="transmembrane region" description="Helical" evidence="1">
    <location>
        <begin position="115"/>
        <end position="133"/>
    </location>
</feature>
<evidence type="ECO:0000313" key="3">
    <source>
        <dbReference type="Proteomes" id="UP000236449"/>
    </source>
</evidence>
<keyword evidence="1" id="KW-0472">Membrane</keyword>
<keyword evidence="1" id="KW-0812">Transmembrane</keyword>
<reference evidence="2 3" key="1">
    <citation type="submission" date="2018-01" db="EMBL/GenBank/DDBJ databases">
        <title>Draft genome sequences of six Vibrio diazotrophicus strains isolated from deep-sea sediments of the Baltic Sea.</title>
        <authorList>
            <person name="Castillo D."/>
            <person name="Vandieken V."/>
            <person name="Chiang O."/>
            <person name="Middelboe M."/>
        </authorList>
    </citation>
    <scope>NUCLEOTIDE SEQUENCE [LARGE SCALE GENOMIC DNA]</scope>
    <source>
        <strain evidence="2 3">60.27F</strain>
    </source>
</reference>
<feature type="transmembrane region" description="Helical" evidence="1">
    <location>
        <begin position="174"/>
        <end position="200"/>
    </location>
</feature>
<dbReference type="EMBL" id="POSK01000008">
    <property type="protein sequence ID" value="PNI04324.1"/>
    <property type="molecule type" value="Genomic_DNA"/>
</dbReference>
<feature type="transmembrane region" description="Helical" evidence="1">
    <location>
        <begin position="349"/>
        <end position="368"/>
    </location>
</feature>
<dbReference type="Pfam" id="PF13385">
    <property type="entry name" value="Laminin_G_3"/>
    <property type="match status" value="1"/>
</dbReference>
<feature type="transmembrane region" description="Helical" evidence="1">
    <location>
        <begin position="145"/>
        <end position="162"/>
    </location>
</feature>
<feature type="transmembrane region" description="Helical" evidence="1">
    <location>
        <begin position="12"/>
        <end position="31"/>
    </location>
</feature>
<feature type="transmembrane region" description="Helical" evidence="1">
    <location>
        <begin position="280"/>
        <end position="299"/>
    </location>
</feature>
<gene>
    <name evidence="2" type="ORF">C1N32_12900</name>
</gene>
<accession>A0A2J8I1F4</accession>
<dbReference type="AlphaFoldDB" id="A0A2J8I1F4"/>
<feature type="transmembrane region" description="Helical" evidence="1">
    <location>
        <begin position="88"/>
        <end position="108"/>
    </location>
</feature>
<protein>
    <submittedName>
        <fullName evidence="2">Uncharacterized protein</fullName>
    </submittedName>
</protein>
<sequence>MDNIYKRWMPLILVLIINFIALSPMLSSGYFSDDILNSQIKGEILNTDRNVLEVSAFYAEQWFTNSGRIFPLGFFIAYSIFDTFDSLIAYKTYCLSIILLSVTVYFFLIKKISGGNRLLATLSAATLPIFYQFRYGNDPILAFHASYPLLALLIFLSLILSLNERLSYKLLSIIIYITGCLIYEIFYPYFVLFFICHFISSRNLFKSISKALPYLIITALFVFFSFYFRSKVSMSQDSAYNINPDILLVLKTYFSQVFGSLPFSYYVFDPHFIFKTYDINYFNVENFLFILTCIFSGIICKKTINQSKRKNSKLITRDFSILSLSMIALPFPLISLSKKFQAMSLGDSYLPVYLAYFGLSLFISVILVKLFSSNFKWKSKWGYLLIFIGAFLTGINFENNKRIVQVENQVIWSPRDIFQDSIRNGINRFIVEGTTVIVSPEYYWNNKNEYASLLGKKIDVVSLNHINKKQKDHLLKSSNCHDEYMMSVCQVKKENPLFYVDINDTGDSSGMVVLSKVSGFSIINDSINSISTHNIYVYSKHEEYFSPNKPEFYVSAKEYNVDKAMKIAQNKGYTLGKTRTWDFVGYQFPFAVDAFSIDGSYSRIIRESTNIIFKNEDELQLSSNLNNIFHIGIKSHDLKDGVQFPPLALRDSMSVKLVVTPSQDQKDYATIISNHGDYKGFTIEKSAGKDNDRYILAFGTGDAWVKVASFSLLPNFKNEINFILYNHRITLYINGIEVETAPIAIGTSIVLGENHLWLGNWKYGGRQFSGKIDEVLVSVY</sequence>